<evidence type="ECO:0000259" key="9">
    <source>
        <dbReference type="PROSITE" id="PS50048"/>
    </source>
</evidence>
<dbReference type="Proteomes" id="UP000053611">
    <property type="component" value="Unassembled WGS sequence"/>
</dbReference>
<dbReference type="GO" id="GO:0008270">
    <property type="term" value="F:zinc ion binding"/>
    <property type="evidence" value="ECO:0007669"/>
    <property type="project" value="InterPro"/>
</dbReference>
<dbReference type="CDD" id="cd12148">
    <property type="entry name" value="fungal_TF_MHR"/>
    <property type="match status" value="1"/>
</dbReference>
<evidence type="ECO:0000256" key="8">
    <source>
        <dbReference type="SAM" id="MobiDB-lite"/>
    </source>
</evidence>
<dbReference type="PANTHER" id="PTHR31313">
    <property type="entry name" value="TY1 ENHANCER ACTIVATOR"/>
    <property type="match status" value="1"/>
</dbReference>
<evidence type="ECO:0000313" key="11">
    <source>
        <dbReference type="Proteomes" id="UP000053611"/>
    </source>
</evidence>
<organism evidence="10 11">
    <name type="scientific">Cutaneotrichosporon oleaginosum</name>
    <dbReference type="NCBI Taxonomy" id="879819"/>
    <lineage>
        <taxon>Eukaryota</taxon>
        <taxon>Fungi</taxon>
        <taxon>Dikarya</taxon>
        <taxon>Basidiomycota</taxon>
        <taxon>Agaricomycotina</taxon>
        <taxon>Tremellomycetes</taxon>
        <taxon>Trichosporonales</taxon>
        <taxon>Trichosporonaceae</taxon>
        <taxon>Cutaneotrichosporon</taxon>
    </lineage>
</organism>
<feature type="region of interest" description="Disordered" evidence="8">
    <location>
        <begin position="51"/>
        <end position="111"/>
    </location>
</feature>
<gene>
    <name evidence="10" type="ORF">CC85DRAFT_249026</name>
</gene>
<dbReference type="GO" id="GO:0000981">
    <property type="term" value="F:DNA-binding transcription factor activity, RNA polymerase II-specific"/>
    <property type="evidence" value="ECO:0007669"/>
    <property type="project" value="InterPro"/>
</dbReference>
<reference evidence="10 11" key="1">
    <citation type="submission" date="2015-03" db="EMBL/GenBank/DDBJ databases">
        <title>Genomics and transcriptomics of the oil-accumulating basidiomycete yeast T. oleaginosus allow insights into substrate utilization and the diverse evolutionary trajectories of mating systems in fungi.</title>
        <authorList>
            <consortium name="DOE Joint Genome Institute"/>
            <person name="Kourist R."/>
            <person name="Kracht O."/>
            <person name="Bracharz F."/>
            <person name="Lipzen A."/>
            <person name="Nolan M."/>
            <person name="Ohm R."/>
            <person name="Grigoriev I."/>
            <person name="Sun S."/>
            <person name="Heitman J."/>
            <person name="Bruck T."/>
            <person name="Nowrousian M."/>
        </authorList>
    </citation>
    <scope>NUCLEOTIDE SEQUENCE [LARGE SCALE GENOMIC DNA]</scope>
    <source>
        <strain evidence="10 11">IBC0246</strain>
    </source>
</reference>
<feature type="domain" description="Zn(2)-C6 fungal-type" evidence="9">
    <location>
        <begin position="14"/>
        <end position="51"/>
    </location>
</feature>
<feature type="compositionally biased region" description="Basic residues" evidence="8">
    <location>
        <begin position="56"/>
        <end position="69"/>
    </location>
</feature>
<dbReference type="SUPFAM" id="SSF57701">
    <property type="entry name" value="Zn2/Cys6 DNA-binding domain"/>
    <property type="match status" value="1"/>
</dbReference>
<evidence type="ECO:0000256" key="1">
    <source>
        <dbReference type="ARBA" id="ARBA00004123"/>
    </source>
</evidence>
<dbReference type="CDD" id="cd00067">
    <property type="entry name" value="GAL4"/>
    <property type="match status" value="1"/>
</dbReference>
<comment type="subcellular location">
    <subcellularLocation>
        <location evidence="1">Nucleus</location>
    </subcellularLocation>
</comment>
<accession>A0A0J0XHN6</accession>
<dbReference type="Gene3D" id="4.10.240.10">
    <property type="entry name" value="Zn(2)-C6 fungal-type DNA-binding domain"/>
    <property type="match status" value="1"/>
</dbReference>
<dbReference type="GO" id="GO:0005634">
    <property type="term" value="C:nucleus"/>
    <property type="evidence" value="ECO:0007669"/>
    <property type="project" value="UniProtKB-SubCell"/>
</dbReference>
<feature type="region of interest" description="Disordered" evidence="8">
    <location>
        <begin position="1"/>
        <end position="39"/>
    </location>
</feature>
<dbReference type="AlphaFoldDB" id="A0A0J0XHN6"/>
<proteinExistence type="predicted"/>
<feature type="region of interest" description="Disordered" evidence="8">
    <location>
        <begin position="572"/>
        <end position="607"/>
    </location>
</feature>
<dbReference type="Pfam" id="PF00172">
    <property type="entry name" value="Zn_clus"/>
    <property type="match status" value="1"/>
</dbReference>
<sequence>MGALPPTRKRSSRACDGCKQRRMKCEDIMPSPTTNEPTCKLCRESGVDCTFETPVRKRGPAPGFRRRAGSPRNKASDEEGEGSGEGERAPNGSGGEGSGPKPAERLVAPPGRRRRAPLLGLPPALVDELLAVYFTHVHNVWPLIYKPMFNPHATSAPLLLAMLSIAACVTLPAGKDGLDSDKLFEMAERALQHDRTESRIDILQALMVLSLRQTGCGNKRSAFSYAGRASIMALNLGLHLTPSGPTDAGDLELRSRVYWNAYVLDKILAEETGRPILLPYRRSSTPMPSTDEADEFEPWPPQTASSAPLPRSVRRVPPRRGHVMSFFVWTCRLAMLVEDILDLEVTGPPISDKWDEGFAARLQEQHDVMQRAESIGKSLDDWRRLLPKHLDIDVTGQTTPLPHCVVGMAWYHCVRILLYSRFIKQRNPLNQNTDAAALAERAHRNCSESAEACVDLLAHLDKHKLLAQVSADVIHLLSIITLFEAFDATDPDESLAHRAKVNFAQCCIWLRDFSASWPAASMHKVFFEGLIQGGLRISSGDLEADSPEAAFSPATPSMPEELRVMGRNLATGRAPSSVTGATPRTMTTPGSTGPAPTAPPEAASTPGPSLFQLPQFYWNHLTTVPMEGMANEPEHRGDFDFEFDLHSQSAQGHTPEMPPPMQYHEGVRGMHPSASDNVRNMDMQRYPPNHPPHTNGSEPPLIPPSAAWAGAPVMGPHSGPQDQAAIYAALMSYMVEAAKTS</sequence>
<keyword evidence="3" id="KW-0862">Zinc</keyword>
<feature type="compositionally biased region" description="Basic and acidic residues" evidence="8">
    <location>
        <begin position="16"/>
        <end position="27"/>
    </location>
</feature>
<evidence type="ECO:0000256" key="2">
    <source>
        <dbReference type="ARBA" id="ARBA00022723"/>
    </source>
</evidence>
<evidence type="ECO:0000256" key="6">
    <source>
        <dbReference type="ARBA" id="ARBA00023163"/>
    </source>
</evidence>
<evidence type="ECO:0000256" key="5">
    <source>
        <dbReference type="ARBA" id="ARBA00023125"/>
    </source>
</evidence>
<name>A0A0J0XHN6_9TREE</name>
<dbReference type="RefSeq" id="XP_018277131.1">
    <property type="nucleotide sequence ID" value="XM_018420467.1"/>
</dbReference>
<dbReference type="GO" id="GO:0003677">
    <property type="term" value="F:DNA binding"/>
    <property type="evidence" value="ECO:0007669"/>
    <property type="project" value="UniProtKB-KW"/>
</dbReference>
<evidence type="ECO:0000256" key="4">
    <source>
        <dbReference type="ARBA" id="ARBA00023015"/>
    </source>
</evidence>
<keyword evidence="6" id="KW-0804">Transcription</keyword>
<dbReference type="EMBL" id="KQ087231">
    <property type="protein sequence ID" value="KLT40640.1"/>
    <property type="molecule type" value="Genomic_DNA"/>
</dbReference>
<protein>
    <recommendedName>
        <fullName evidence="9">Zn(2)-C6 fungal-type domain-containing protein</fullName>
    </recommendedName>
</protein>
<dbReference type="SMART" id="SM00066">
    <property type="entry name" value="GAL4"/>
    <property type="match status" value="1"/>
</dbReference>
<evidence type="ECO:0000256" key="7">
    <source>
        <dbReference type="ARBA" id="ARBA00023242"/>
    </source>
</evidence>
<dbReference type="InterPro" id="IPR051615">
    <property type="entry name" value="Transcr_Regulatory_Elem"/>
</dbReference>
<dbReference type="GO" id="GO:0006351">
    <property type="term" value="P:DNA-templated transcription"/>
    <property type="evidence" value="ECO:0007669"/>
    <property type="project" value="InterPro"/>
</dbReference>
<dbReference type="PROSITE" id="PS50048">
    <property type="entry name" value="ZN2_CY6_FUNGAL_2"/>
    <property type="match status" value="1"/>
</dbReference>
<feature type="compositionally biased region" description="Polar residues" evidence="8">
    <location>
        <begin position="574"/>
        <end position="586"/>
    </location>
</feature>
<dbReference type="InterPro" id="IPR036864">
    <property type="entry name" value="Zn2-C6_fun-type_DNA-bd_sf"/>
</dbReference>
<keyword evidence="4" id="KW-0805">Transcription regulation</keyword>
<keyword evidence="2" id="KW-0479">Metal-binding</keyword>
<keyword evidence="7" id="KW-0539">Nucleus</keyword>
<dbReference type="GeneID" id="28981070"/>
<keyword evidence="11" id="KW-1185">Reference proteome</keyword>
<feature type="region of interest" description="Disordered" evidence="8">
    <location>
        <begin position="280"/>
        <end position="312"/>
    </location>
</feature>
<dbReference type="Pfam" id="PF04082">
    <property type="entry name" value="Fungal_trans"/>
    <property type="match status" value="1"/>
</dbReference>
<dbReference type="InterPro" id="IPR001138">
    <property type="entry name" value="Zn2Cys6_DnaBD"/>
</dbReference>
<dbReference type="OrthoDB" id="2123952at2759"/>
<evidence type="ECO:0000313" key="10">
    <source>
        <dbReference type="EMBL" id="KLT40640.1"/>
    </source>
</evidence>
<evidence type="ECO:0000256" key="3">
    <source>
        <dbReference type="ARBA" id="ARBA00022833"/>
    </source>
</evidence>
<feature type="compositionally biased region" description="Low complexity" evidence="8">
    <location>
        <begin position="587"/>
        <end position="607"/>
    </location>
</feature>
<dbReference type="InterPro" id="IPR007219">
    <property type="entry name" value="XnlR_reg_dom"/>
</dbReference>
<dbReference type="STRING" id="879819.A0A0J0XHN6"/>
<dbReference type="SMART" id="SM00906">
    <property type="entry name" value="Fungal_trans"/>
    <property type="match status" value="1"/>
</dbReference>
<keyword evidence="5" id="KW-0238">DNA-binding</keyword>
<dbReference type="PANTHER" id="PTHR31313:SF78">
    <property type="entry name" value="TRANSCRIPTION FACTOR DOMAIN-CONTAINING PROTEIN"/>
    <property type="match status" value="1"/>
</dbReference>